<dbReference type="Proteomes" id="UP000184390">
    <property type="component" value="Unassembled WGS sequence"/>
</dbReference>
<comment type="caution">
    <text evidence="2">The sequence shown here is derived from an EMBL/GenBank/DDBJ whole genome shotgun (WGS) entry which is preliminary data.</text>
</comment>
<accession>A0ABY1I228</accession>
<evidence type="ECO:0000256" key="1">
    <source>
        <dbReference type="SAM" id="MobiDB-lite"/>
    </source>
</evidence>
<evidence type="ECO:0000313" key="2">
    <source>
        <dbReference type="EMBL" id="SHI47716.1"/>
    </source>
</evidence>
<dbReference type="RefSeq" id="WP_073451458.1">
    <property type="nucleotide sequence ID" value="NZ_BDIO01000006.1"/>
</dbReference>
<gene>
    <name evidence="2" type="ORF">SAMN05216246_102216</name>
</gene>
<protein>
    <recommendedName>
        <fullName evidence="4">Transcriptional regulator, AbiEi antitoxin, Type IV TA system</fullName>
    </recommendedName>
</protein>
<reference evidence="2 3" key="1">
    <citation type="submission" date="2016-11" db="EMBL/GenBank/DDBJ databases">
        <authorList>
            <person name="Varghese N."/>
            <person name="Submissions S."/>
        </authorList>
    </citation>
    <scope>NUCLEOTIDE SEQUENCE [LARGE SCALE GENOMIC DNA]</scope>
    <source>
        <strain evidence="2 3">PA</strain>
    </source>
</reference>
<evidence type="ECO:0008006" key="4">
    <source>
        <dbReference type="Google" id="ProtNLM"/>
    </source>
</evidence>
<feature type="region of interest" description="Disordered" evidence="1">
    <location>
        <begin position="335"/>
        <end position="356"/>
    </location>
</feature>
<evidence type="ECO:0000313" key="3">
    <source>
        <dbReference type="Proteomes" id="UP000184390"/>
    </source>
</evidence>
<keyword evidence="3" id="KW-1185">Reference proteome</keyword>
<proteinExistence type="predicted"/>
<name>A0ABY1I228_9ACTO</name>
<dbReference type="EMBL" id="FQYL01000002">
    <property type="protein sequence ID" value="SHI47716.1"/>
    <property type="molecule type" value="Genomic_DNA"/>
</dbReference>
<sequence>MPSAFGLEVALPTVIPSTRHEAPLPGSVPLSRGQHLLARALPTVWEQMREVSLARVLAVVRNSPAQTVLTHESAALLHGAWMVAREPDVHATCSASGSNRPLMLPRVTYVDGRVRPGSARGGRPGRQARVRRHRMRVESGQVVVAHGLRVTSIPRTIADCLLDLDGLAAFVVGDSLMRVAVRPDRFAPERDPAGLRALRTEVRAILERCGRRRRKRRALRMLELLSPFAESPGESRLRYLLLREGVPVPVVQAAFVVEGRTYFTDFGWPALRLGEEYDGEGKYAAPGAISGERQRERDAADAGRVLVRAASAQLCDPRALLADLLRALPDDAAFPLAPPLAGVSRVAPDPRRSPQR</sequence>
<organism evidence="2 3">
    <name type="scientific">Actinomyces denticolens</name>
    <dbReference type="NCBI Taxonomy" id="52767"/>
    <lineage>
        <taxon>Bacteria</taxon>
        <taxon>Bacillati</taxon>
        <taxon>Actinomycetota</taxon>
        <taxon>Actinomycetes</taxon>
        <taxon>Actinomycetales</taxon>
        <taxon>Actinomycetaceae</taxon>
        <taxon>Actinomyces</taxon>
    </lineage>
</organism>